<dbReference type="EMBL" id="CACVBM020001309">
    <property type="protein sequence ID" value="CAA7044912.1"/>
    <property type="molecule type" value="Genomic_DNA"/>
</dbReference>
<dbReference type="AlphaFoldDB" id="A0A6D2KAU3"/>
<proteinExistence type="predicted"/>
<dbReference type="OrthoDB" id="1727818at2759"/>
<dbReference type="Proteomes" id="UP000467841">
    <property type="component" value="Unassembled WGS sequence"/>
</dbReference>
<evidence type="ECO:0000313" key="2">
    <source>
        <dbReference type="Proteomes" id="UP000467841"/>
    </source>
</evidence>
<evidence type="ECO:0000313" key="1">
    <source>
        <dbReference type="EMBL" id="CAA7044912.1"/>
    </source>
</evidence>
<dbReference type="Gene3D" id="3.30.420.10">
    <property type="entry name" value="Ribonuclease H-like superfamily/Ribonuclease H"/>
    <property type="match status" value="1"/>
</dbReference>
<organism evidence="1 2">
    <name type="scientific">Microthlaspi erraticum</name>
    <dbReference type="NCBI Taxonomy" id="1685480"/>
    <lineage>
        <taxon>Eukaryota</taxon>
        <taxon>Viridiplantae</taxon>
        <taxon>Streptophyta</taxon>
        <taxon>Embryophyta</taxon>
        <taxon>Tracheophyta</taxon>
        <taxon>Spermatophyta</taxon>
        <taxon>Magnoliopsida</taxon>
        <taxon>eudicotyledons</taxon>
        <taxon>Gunneridae</taxon>
        <taxon>Pentapetalae</taxon>
        <taxon>rosids</taxon>
        <taxon>malvids</taxon>
        <taxon>Brassicales</taxon>
        <taxon>Brassicaceae</taxon>
        <taxon>Coluteocarpeae</taxon>
        <taxon>Microthlaspi</taxon>
    </lineage>
</organism>
<gene>
    <name evidence="1" type="ORF">MERR_LOCUS32147</name>
</gene>
<name>A0A6D2KAU3_9BRAS</name>
<accession>A0A6D2KAU3</accession>
<evidence type="ECO:0008006" key="3">
    <source>
        <dbReference type="Google" id="ProtNLM"/>
    </source>
</evidence>
<comment type="caution">
    <text evidence="1">The sequence shown here is derived from an EMBL/GenBank/DDBJ whole genome shotgun (WGS) entry which is preliminary data.</text>
</comment>
<reference evidence="1" key="1">
    <citation type="submission" date="2020-01" db="EMBL/GenBank/DDBJ databases">
        <authorList>
            <person name="Mishra B."/>
        </authorList>
    </citation>
    <scope>NUCLEOTIDE SEQUENCE [LARGE SCALE GENOMIC DNA]</scope>
</reference>
<protein>
    <recommendedName>
        <fullName evidence="3">RNase H type-1 domain-containing protein</fullName>
    </recommendedName>
</protein>
<dbReference type="InterPro" id="IPR036397">
    <property type="entry name" value="RNaseH_sf"/>
</dbReference>
<dbReference type="GO" id="GO:0003676">
    <property type="term" value="F:nucleic acid binding"/>
    <property type="evidence" value="ECO:0007669"/>
    <property type="project" value="InterPro"/>
</dbReference>
<keyword evidence="2" id="KW-1185">Reference proteome</keyword>
<sequence length="177" mass="20437">MAHLFWNLPDNDDMLMYPWLLWFIWKARNYKVFSNDDQIRRSNGICDNGSRAWAAAQTVAEDTTNISITPATSHWESGVRLMEHGKRQTVGLDLDDSAQLVKMVSKPAEWPAFAILLEEVEHCRGMFQAFSLTYIPRTKNTKADKLARSARAQPHDVYYINSVPRFRFPDRSRNLGC</sequence>